<gene>
    <name evidence="2" type="ORF">AOB60_43065</name>
</gene>
<keyword evidence="3" id="KW-1185">Reference proteome</keyword>
<organism evidence="2 3">
    <name type="scientific">Streptomyces noursei</name>
    <name type="common">Streptomyces albulus</name>
    <dbReference type="NCBI Taxonomy" id="1971"/>
    <lineage>
        <taxon>Bacteria</taxon>
        <taxon>Bacillati</taxon>
        <taxon>Actinomycetota</taxon>
        <taxon>Actinomycetes</taxon>
        <taxon>Kitasatosporales</taxon>
        <taxon>Streptomycetaceae</taxon>
        <taxon>Streptomyces</taxon>
    </lineage>
</organism>
<sequence length="68" mass="7694">MARCVRRSPRYGHGADPYERKHHRRTPHQHAVKGCDEAGREKAQRRRRAHSHGGGASSACRIRPLVAC</sequence>
<feature type="compositionally biased region" description="Basic residues" evidence="1">
    <location>
        <begin position="1"/>
        <end position="10"/>
    </location>
</feature>
<comment type="caution">
    <text evidence="2">The sequence shown here is derived from an EMBL/GenBank/DDBJ whole genome shotgun (WGS) entry which is preliminary data.</text>
</comment>
<protein>
    <submittedName>
        <fullName evidence="2">Uncharacterized protein</fullName>
    </submittedName>
</protein>
<evidence type="ECO:0000256" key="1">
    <source>
        <dbReference type="SAM" id="MobiDB-lite"/>
    </source>
</evidence>
<dbReference type="Proteomes" id="UP000236047">
    <property type="component" value="Unassembled WGS sequence"/>
</dbReference>
<evidence type="ECO:0000313" key="2">
    <source>
        <dbReference type="EMBL" id="PNE35773.1"/>
    </source>
</evidence>
<evidence type="ECO:0000313" key="3">
    <source>
        <dbReference type="Proteomes" id="UP000236047"/>
    </source>
</evidence>
<accession>A0A2N8P424</accession>
<feature type="region of interest" description="Disordered" evidence="1">
    <location>
        <begin position="1"/>
        <end position="58"/>
    </location>
</feature>
<feature type="compositionally biased region" description="Basic residues" evidence="1">
    <location>
        <begin position="20"/>
        <end position="31"/>
    </location>
</feature>
<name>A0A2N8P424_STRNR</name>
<dbReference type="AlphaFoldDB" id="A0A2N8P424"/>
<reference evidence="3" key="1">
    <citation type="submission" date="2015-09" db="EMBL/GenBank/DDBJ databases">
        <authorList>
            <person name="Graham D.E."/>
            <person name="Mahan K.M."/>
            <person name="Klingeman D.M."/>
            <person name="Fida T."/>
            <person name="Giannone R.J."/>
            <person name="Hettich R.L."/>
            <person name="Parry R.J."/>
            <person name="Spain J.C."/>
        </authorList>
    </citation>
    <scope>NUCLEOTIDE SEQUENCE [LARGE SCALE GENOMIC DNA]</scope>
    <source>
        <strain evidence="3">JCM 4701</strain>
    </source>
</reference>
<proteinExistence type="predicted"/>
<feature type="compositionally biased region" description="Basic and acidic residues" evidence="1">
    <location>
        <begin position="33"/>
        <end position="42"/>
    </location>
</feature>
<dbReference type="EMBL" id="LJSN01000007">
    <property type="protein sequence ID" value="PNE35773.1"/>
    <property type="molecule type" value="Genomic_DNA"/>
</dbReference>